<sequence>MRYKTNVASFCIDVDAERSDLRVLLTSSCRWVADFSLSCRTAVTPRRLRWRRGPADEGTFSNARSNTNRSHACISATIHAGHFDPSLKSPTSPMSHSSRSRNSIH</sequence>
<evidence type="ECO:0000313" key="3">
    <source>
        <dbReference type="Proteomes" id="UP000299102"/>
    </source>
</evidence>
<protein>
    <submittedName>
        <fullName evidence="2">Uncharacterized protein</fullName>
    </submittedName>
</protein>
<dbReference type="Proteomes" id="UP000299102">
    <property type="component" value="Unassembled WGS sequence"/>
</dbReference>
<accession>A0A4C2A4W8</accession>
<feature type="region of interest" description="Disordered" evidence="1">
    <location>
        <begin position="83"/>
        <end position="105"/>
    </location>
</feature>
<reference evidence="2 3" key="1">
    <citation type="journal article" date="2019" name="Commun. Biol.">
        <title>The bagworm genome reveals a unique fibroin gene that provides high tensile strength.</title>
        <authorList>
            <person name="Kono N."/>
            <person name="Nakamura H."/>
            <person name="Ohtoshi R."/>
            <person name="Tomita M."/>
            <person name="Numata K."/>
            <person name="Arakawa K."/>
        </authorList>
    </citation>
    <scope>NUCLEOTIDE SEQUENCE [LARGE SCALE GENOMIC DNA]</scope>
</reference>
<feature type="compositionally biased region" description="Low complexity" evidence="1">
    <location>
        <begin position="86"/>
        <end position="97"/>
    </location>
</feature>
<gene>
    <name evidence="2" type="ORF">EVAR_67218_1</name>
</gene>
<name>A0A4C2A4W8_EUMVA</name>
<evidence type="ECO:0000256" key="1">
    <source>
        <dbReference type="SAM" id="MobiDB-lite"/>
    </source>
</evidence>
<dbReference type="EMBL" id="BGZK01002599">
    <property type="protein sequence ID" value="GBP95210.1"/>
    <property type="molecule type" value="Genomic_DNA"/>
</dbReference>
<evidence type="ECO:0000313" key="2">
    <source>
        <dbReference type="EMBL" id="GBP95210.1"/>
    </source>
</evidence>
<dbReference type="AlphaFoldDB" id="A0A4C2A4W8"/>
<comment type="caution">
    <text evidence="2">The sequence shown here is derived from an EMBL/GenBank/DDBJ whole genome shotgun (WGS) entry which is preliminary data.</text>
</comment>
<organism evidence="2 3">
    <name type="scientific">Eumeta variegata</name>
    <name type="common">Bagworm moth</name>
    <name type="synonym">Eumeta japonica</name>
    <dbReference type="NCBI Taxonomy" id="151549"/>
    <lineage>
        <taxon>Eukaryota</taxon>
        <taxon>Metazoa</taxon>
        <taxon>Ecdysozoa</taxon>
        <taxon>Arthropoda</taxon>
        <taxon>Hexapoda</taxon>
        <taxon>Insecta</taxon>
        <taxon>Pterygota</taxon>
        <taxon>Neoptera</taxon>
        <taxon>Endopterygota</taxon>
        <taxon>Lepidoptera</taxon>
        <taxon>Glossata</taxon>
        <taxon>Ditrysia</taxon>
        <taxon>Tineoidea</taxon>
        <taxon>Psychidae</taxon>
        <taxon>Oiketicinae</taxon>
        <taxon>Eumeta</taxon>
    </lineage>
</organism>
<keyword evidence="3" id="KW-1185">Reference proteome</keyword>
<proteinExistence type="predicted"/>